<keyword evidence="4" id="KW-1185">Reference proteome</keyword>
<dbReference type="AlphaFoldDB" id="A0A368Y2T0"/>
<dbReference type="CDD" id="cd13578">
    <property type="entry name" value="PBP2_Bug27"/>
    <property type="match status" value="1"/>
</dbReference>
<dbReference type="Gene3D" id="3.40.190.10">
    <property type="entry name" value="Periplasmic binding protein-like II"/>
    <property type="match status" value="1"/>
</dbReference>
<dbReference type="Gene3D" id="3.40.190.150">
    <property type="entry name" value="Bordetella uptake gene, domain 1"/>
    <property type="match status" value="1"/>
</dbReference>
<evidence type="ECO:0000313" key="3">
    <source>
        <dbReference type="EMBL" id="RCW74415.1"/>
    </source>
</evidence>
<dbReference type="SUPFAM" id="SSF53850">
    <property type="entry name" value="Periplasmic binding protein-like II"/>
    <property type="match status" value="1"/>
</dbReference>
<dbReference type="Pfam" id="PF03401">
    <property type="entry name" value="TctC"/>
    <property type="match status" value="1"/>
</dbReference>
<proteinExistence type="inferred from homology"/>
<dbReference type="RefSeq" id="WP_114467516.1">
    <property type="nucleotide sequence ID" value="NZ_QPJK01000002.1"/>
</dbReference>
<evidence type="ECO:0000256" key="1">
    <source>
        <dbReference type="ARBA" id="ARBA00006987"/>
    </source>
</evidence>
<keyword evidence="3" id="KW-0675">Receptor</keyword>
<comment type="caution">
    <text evidence="3">The sequence shown here is derived from an EMBL/GenBank/DDBJ whole genome shotgun (WGS) entry which is preliminary data.</text>
</comment>
<feature type="chain" id="PRO_5016803882" evidence="2">
    <location>
        <begin position="32"/>
        <end position="331"/>
    </location>
</feature>
<dbReference type="EMBL" id="QPJK01000002">
    <property type="protein sequence ID" value="RCW74415.1"/>
    <property type="molecule type" value="Genomic_DNA"/>
</dbReference>
<sequence length="331" mass="34497">MKPLHADPTRRLALQALAALVGGSALPAAFAAPDYPSRPIRVVVPFAPGGTVDVVARMLTPAWGELLGQPIVVDNRSGAGGMTGADNVAKSPPDGYTLLAFHVGLTYGSALFKKLPYDVKRDFQPVGLLGATPSILVVNNKSPVRSVGELLALAKKDPGALNYASAGIGASSHLAVELLQVVTGARFTHVPFRGGAPAVTATMGGDTQMMVETSASVLPHIKAGKLRALAVTGESRLADLPEVPTMKEAGVADYVYTTWFGLWAPAATPAAIVQKLHQATQAALDKPATRQGLARAGVEVRHASTAEFEKLVHADVDKWSQIIKSAGIEPE</sequence>
<keyword evidence="2" id="KW-0732">Signal</keyword>
<protein>
    <submittedName>
        <fullName evidence="3">Tripartite-type tricarboxylate transporter receptor subunit TctC</fullName>
    </submittedName>
</protein>
<dbReference type="PANTHER" id="PTHR42928">
    <property type="entry name" value="TRICARBOXYLATE-BINDING PROTEIN"/>
    <property type="match status" value="1"/>
</dbReference>
<organism evidence="3 4">
    <name type="scientific">Pseudorhodoferax soli</name>
    <dbReference type="NCBI Taxonomy" id="545864"/>
    <lineage>
        <taxon>Bacteria</taxon>
        <taxon>Pseudomonadati</taxon>
        <taxon>Pseudomonadota</taxon>
        <taxon>Betaproteobacteria</taxon>
        <taxon>Burkholderiales</taxon>
        <taxon>Comamonadaceae</taxon>
    </lineage>
</organism>
<dbReference type="InterPro" id="IPR005064">
    <property type="entry name" value="BUG"/>
</dbReference>
<dbReference type="Proteomes" id="UP000252884">
    <property type="component" value="Unassembled WGS sequence"/>
</dbReference>
<evidence type="ECO:0000313" key="4">
    <source>
        <dbReference type="Proteomes" id="UP000252884"/>
    </source>
</evidence>
<dbReference type="PIRSF" id="PIRSF017082">
    <property type="entry name" value="YflP"/>
    <property type="match status" value="1"/>
</dbReference>
<feature type="signal peptide" evidence="2">
    <location>
        <begin position="1"/>
        <end position="31"/>
    </location>
</feature>
<dbReference type="InterPro" id="IPR006311">
    <property type="entry name" value="TAT_signal"/>
</dbReference>
<dbReference type="PANTHER" id="PTHR42928:SF5">
    <property type="entry name" value="BLR1237 PROTEIN"/>
    <property type="match status" value="1"/>
</dbReference>
<reference evidence="3 4" key="1">
    <citation type="submission" date="2018-07" db="EMBL/GenBank/DDBJ databases">
        <title>Genomic Encyclopedia of Type Strains, Phase IV (KMG-IV): sequencing the most valuable type-strain genomes for metagenomic binning, comparative biology and taxonomic classification.</title>
        <authorList>
            <person name="Goeker M."/>
        </authorList>
    </citation>
    <scope>NUCLEOTIDE SEQUENCE [LARGE SCALE GENOMIC DNA]</scope>
    <source>
        <strain evidence="3 4">DSM 21634</strain>
    </source>
</reference>
<comment type="similarity">
    <text evidence="1">Belongs to the UPF0065 (bug) family.</text>
</comment>
<dbReference type="OrthoDB" id="8627295at2"/>
<dbReference type="PROSITE" id="PS51318">
    <property type="entry name" value="TAT"/>
    <property type="match status" value="1"/>
</dbReference>
<evidence type="ECO:0000256" key="2">
    <source>
        <dbReference type="SAM" id="SignalP"/>
    </source>
</evidence>
<accession>A0A368Y2T0</accession>
<dbReference type="InterPro" id="IPR042100">
    <property type="entry name" value="Bug_dom1"/>
</dbReference>
<gene>
    <name evidence="3" type="ORF">DES41_102738</name>
</gene>
<name>A0A368Y2T0_9BURK</name>